<evidence type="ECO:0000256" key="2">
    <source>
        <dbReference type="ARBA" id="ARBA00022679"/>
    </source>
</evidence>
<dbReference type="InterPro" id="IPR000850">
    <property type="entry name" value="Adenylat/UMP-CMP_kin"/>
</dbReference>
<dbReference type="Pfam" id="PF00406">
    <property type="entry name" value="ADK"/>
    <property type="match status" value="1"/>
</dbReference>
<feature type="domain" description="Adenylate kinase active site lid" evidence="6">
    <location>
        <begin position="133"/>
        <end position="168"/>
    </location>
</feature>
<dbReference type="GO" id="GO:0046899">
    <property type="term" value="F:nucleoside triphosphate adenylate kinase activity"/>
    <property type="evidence" value="ECO:0007669"/>
    <property type="project" value="UniProtKB-EC"/>
</dbReference>
<dbReference type="STRING" id="425264.A0A3G2SA63"/>
<dbReference type="PANTHER" id="PTHR23359">
    <property type="entry name" value="NUCLEOTIDE KINASE"/>
    <property type="match status" value="1"/>
</dbReference>
<evidence type="ECO:0000313" key="7">
    <source>
        <dbReference type="EMBL" id="AYO44991.1"/>
    </source>
</evidence>
<reference evidence="7 8" key="1">
    <citation type="submission" date="2018-10" db="EMBL/GenBank/DDBJ databases">
        <title>Complete genome sequence of Malassezia restricta CBS 7877.</title>
        <authorList>
            <person name="Morand S.C."/>
            <person name="Bertignac M."/>
            <person name="Iltis A."/>
            <person name="Kolder I."/>
            <person name="Pirovano W."/>
            <person name="Jourdain R."/>
            <person name="Clavaud C."/>
        </authorList>
    </citation>
    <scope>NUCLEOTIDE SEQUENCE [LARGE SCALE GENOMIC DNA]</scope>
    <source>
        <strain evidence="7 8">CBS 7877</strain>
    </source>
</reference>
<sequence>MTSRRAPLRMLMVGCPGSGKGTLSARIERHFGVPIITAGDLLRSHIRQGTPLGHAASASIRAGRLMPDATMMELVGAKLHTMQHNDWILDGFPRTLGQAQLLSAELARTQCPLSLVVQLHVPESVILQRILERWTHVPSGRVYNLSFNPPRTPGLDDVTGEALEQREDDNPATFQRRLAGHHAQTEPMVEFFRTQTSPHGAPLVVDLEGRTSDEIWPQLQRVLIERGASLSTRTRCGP</sequence>
<dbReference type="Proteomes" id="UP000269793">
    <property type="component" value="Chromosome IX"/>
</dbReference>
<dbReference type="NCBIfam" id="TIGR01351">
    <property type="entry name" value="adk"/>
    <property type="match status" value="1"/>
</dbReference>
<dbReference type="SUPFAM" id="SSF57774">
    <property type="entry name" value="Microbial and mitochondrial ADK, insert 'zinc finger' domain"/>
    <property type="match status" value="1"/>
</dbReference>
<evidence type="ECO:0000313" key="8">
    <source>
        <dbReference type="Proteomes" id="UP000269793"/>
    </source>
</evidence>
<keyword evidence="8" id="KW-1185">Reference proteome</keyword>
<organism evidence="7 8">
    <name type="scientific">Malassezia restricta (strain ATCC 96810 / NBRC 103918 / CBS 7877)</name>
    <name type="common">Seborrheic dermatitis infection agent</name>
    <dbReference type="NCBI Taxonomy" id="425264"/>
    <lineage>
        <taxon>Eukaryota</taxon>
        <taxon>Fungi</taxon>
        <taxon>Dikarya</taxon>
        <taxon>Basidiomycota</taxon>
        <taxon>Ustilaginomycotina</taxon>
        <taxon>Malasseziomycetes</taxon>
        <taxon>Malasseziales</taxon>
        <taxon>Malasseziaceae</taxon>
        <taxon>Malassezia</taxon>
    </lineage>
</organism>
<dbReference type="Pfam" id="PF05191">
    <property type="entry name" value="ADK_lid"/>
    <property type="match status" value="1"/>
</dbReference>
<dbReference type="GO" id="GO:0004017">
    <property type="term" value="F:AMP kinase activity"/>
    <property type="evidence" value="ECO:0007669"/>
    <property type="project" value="InterPro"/>
</dbReference>
<dbReference type="PROSITE" id="PS00113">
    <property type="entry name" value="ADENYLATE_KINASE"/>
    <property type="match status" value="1"/>
</dbReference>
<evidence type="ECO:0000256" key="4">
    <source>
        <dbReference type="ARBA" id="ARBA00022777"/>
    </source>
</evidence>
<dbReference type="EMBL" id="CP033156">
    <property type="protein sequence ID" value="AYO44991.1"/>
    <property type="molecule type" value="Genomic_DNA"/>
</dbReference>
<keyword evidence="2 5" id="KW-0808">Transferase</keyword>
<dbReference type="InterPro" id="IPR007862">
    <property type="entry name" value="Adenylate_kinase_lid-dom"/>
</dbReference>
<evidence type="ECO:0000259" key="6">
    <source>
        <dbReference type="Pfam" id="PF05191"/>
    </source>
</evidence>
<dbReference type="CDD" id="cd01428">
    <property type="entry name" value="ADK"/>
    <property type="match status" value="1"/>
</dbReference>
<dbReference type="GO" id="GO:0005524">
    <property type="term" value="F:ATP binding"/>
    <property type="evidence" value="ECO:0007669"/>
    <property type="project" value="InterPro"/>
</dbReference>
<dbReference type="InterPro" id="IPR033690">
    <property type="entry name" value="Adenylat_kinase_CS"/>
</dbReference>
<dbReference type="VEuPathDB" id="FungiDB:DNF11_4041"/>
<dbReference type="EC" id="2.7.4.10" evidence="7"/>
<protein>
    <submittedName>
        <fullName evidence="7">GTP:AMP phosphotransferase AK3, mitochondrial</fullName>
        <ecNumber evidence="7">2.7.4.10</ecNumber>
    </submittedName>
</protein>
<dbReference type="HAMAP" id="MF_00235">
    <property type="entry name" value="Adenylate_kinase_Adk"/>
    <property type="match status" value="1"/>
</dbReference>
<accession>A0A3G2SA63</accession>
<keyword evidence="3" id="KW-0547">Nucleotide-binding</keyword>
<gene>
    <name evidence="7" type="primary">AK3</name>
    <name evidence="7" type="ORF">DNF11_4041</name>
</gene>
<dbReference type="SUPFAM" id="SSF52540">
    <property type="entry name" value="P-loop containing nucleoside triphosphate hydrolases"/>
    <property type="match status" value="1"/>
</dbReference>
<evidence type="ECO:0000256" key="5">
    <source>
        <dbReference type="RuleBase" id="RU003330"/>
    </source>
</evidence>
<dbReference type="FunFam" id="3.40.50.300:FF:000106">
    <property type="entry name" value="Adenylate kinase mitochondrial"/>
    <property type="match status" value="1"/>
</dbReference>
<proteinExistence type="inferred from homology"/>
<dbReference type="InterPro" id="IPR027417">
    <property type="entry name" value="P-loop_NTPase"/>
</dbReference>
<dbReference type="PRINTS" id="PR00094">
    <property type="entry name" value="ADENYLTKNASE"/>
</dbReference>
<dbReference type="AlphaFoldDB" id="A0A3G2SA63"/>
<dbReference type="Gene3D" id="3.40.50.300">
    <property type="entry name" value="P-loop containing nucleotide triphosphate hydrolases"/>
    <property type="match status" value="1"/>
</dbReference>
<name>A0A3G2SA63_MALR7</name>
<evidence type="ECO:0000256" key="3">
    <source>
        <dbReference type="ARBA" id="ARBA00022741"/>
    </source>
</evidence>
<dbReference type="OrthoDB" id="439792at2759"/>
<keyword evidence="4 5" id="KW-0418">Kinase</keyword>
<dbReference type="InterPro" id="IPR036193">
    <property type="entry name" value="ADK_active_lid_dom_sf"/>
</dbReference>
<dbReference type="InterPro" id="IPR006259">
    <property type="entry name" value="Adenyl_kin_sub"/>
</dbReference>
<evidence type="ECO:0000256" key="1">
    <source>
        <dbReference type="ARBA" id="ARBA00007220"/>
    </source>
</evidence>
<comment type="similarity">
    <text evidence="1 5">Belongs to the adenylate kinase family.</text>
</comment>